<feature type="transmembrane region" description="Helical" evidence="6">
    <location>
        <begin position="205"/>
        <end position="227"/>
    </location>
</feature>
<dbReference type="InterPro" id="IPR011701">
    <property type="entry name" value="MFS"/>
</dbReference>
<comment type="subcellular location">
    <subcellularLocation>
        <location evidence="1">Cell membrane</location>
        <topology evidence="1">Multi-pass membrane protein</topology>
    </subcellularLocation>
</comment>
<feature type="domain" description="Major facilitator superfamily (MFS) profile" evidence="7">
    <location>
        <begin position="9"/>
        <end position="387"/>
    </location>
</feature>
<evidence type="ECO:0000313" key="11">
    <source>
        <dbReference type="Proteomes" id="UP001240777"/>
    </source>
</evidence>
<feature type="transmembrane region" description="Helical" evidence="6">
    <location>
        <begin position="76"/>
        <end position="98"/>
    </location>
</feature>
<keyword evidence="11" id="KW-1185">Reference proteome</keyword>
<dbReference type="GO" id="GO:0005886">
    <property type="term" value="C:plasma membrane"/>
    <property type="evidence" value="ECO:0007669"/>
    <property type="project" value="UniProtKB-SubCell"/>
</dbReference>
<dbReference type="EMBL" id="JAUYZK010000001">
    <property type="protein sequence ID" value="MDP2538230.1"/>
    <property type="molecule type" value="Genomic_DNA"/>
</dbReference>
<feature type="transmembrane region" description="Helical" evidence="6">
    <location>
        <begin position="295"/>
        <end position="319"/>
    </location>
</feature>
<dbReference type="PANTHER" id="PTHR43124:SF8">
    <property type="entry name" value="INNER MEMBRANE TRANSPORT PROTEIN YDHP"/>
    <property type="match status" value="1"/>
</dbReference>
<dbReference type="InterPro" id="IPR036259">
    <property type="entry name" value="MFS_trans_sf"/>
</dbReference>
<evidence type="ECO:0000256" key="2">
    <source>
        <dbReference type="ARBA" id="ARBA00022475"/>
    </source>
</evidence>
<reference evidence="9 11" key="1">
    <citation type="submission" date="2023-07" db="EMBL/GenBank/DDBJ databases">
        <title>Unpublished Manusciprt.</title>
        <authorList>
            <person name="Aydin F."/>
            <person name="Tarhane S."/>
            <person name="Saticioglu I.B."/>
            <person name="Karakaya E."/>
            <person name="Abay S."/>
            <person name="Guran O."/>
            <person name="Bozkurt E."/>
            <person name="Uzum N."/>
            <person name="Olgun K."/>
            <person name="Jablonski D."/>
        </authorList>
    </citation>
    <scope>NUCLEOTIDE SEQUENCE</scope>
    <source>
        <strain evidence="11">faydin-H75</strain>
        <strain evidence="9">Faydin-H76</strain>
    </source>
</reference>
<evidence type="ECO:0000313" key="10">
    <source>
        <dbReference type="Proteomes" id="UP001177258"/>
    </source>
</evidence>
<evidence type="ECO:0000256" key="3">
    <source>
        <dbReference type="ARBA" id="ARBA00022692"/>
    </source>
</evidence>
<keyword evidence="4 6" id="KW-1133">Transmembrane helix</keyword>
<dbReference type="PROSITE" id="PS50850">
    <property type="entry name" value="MFS"/>
    <property type="match status" value="1"/>
</dbReference>
<reference evidence="8" key="2">
    <citation type="submission" date="2023-07" db="EMBL/GenBank/DDBJ databases">
        <authorList>
            <person name="Aydin F."/>
            <person name="Tarhane S."/>
            <person name="Saticioglu I.B."/>
            <person name="Karakaya E."/>
            <person name="Abay S."/>
            <person name="Guran O."/>
            <person name="Bozkurt E."/>
            <person name="Uzum N."/>
            <person name="Olgun K."/>
            <person name="Jablonski D."/>
        </authorList>
    </citation>
    <scope>NUCLEOTIDE SEQUENCE</scope>
    <source>
        <strain evidence="8">Faydin-H75</strain>
    </source>
</reference>
<dbReference type="AlphaFoldDB" id="A0AA90PIJ5"/>
<dbReference type="Proteomes" id="UP001240777">
    <property type="component" value="Unassembled WGS sequence"/>
</dbReference>
<keyword evidence="2" id="KW-1003">Cell membrane</keyword>
<evidence type="ECO:0000313" key="9">
    <source>
        <dbReference type="EMBL" id="MDP2538230.1"/>
    </source>
</evidence>
<dbReference type="GO" id="GO:0022857">
    <property type="term" value="F:transmembrane transporter activity"/>
    <property type="evidence" value="ECO:0007669"/>
    <property type="project" value="InterPro"/>
</dbReference>
<evidence type="ECO:0000256" key="6">
    <source>
        <dbReference type="SAM" id="Phobius"/>
    </source>
</evidence>
<reference evidence="8 10" key="3">
    <citation type="journal article" date="2024" name="Syst. Appl. Microbiol.">
        <title>Helicobacter cappadocius sp. nov., from lizards: The first psychrotrophic Helicobacter species.</title>
        <authorList>
            <person name="Aydin F."/>
            <person name="Tarhane S."/>
            <person name="Karakaya E."/>
            <person name="Abay S."/>
            <person name="Kayman T."/>
            <person name="Guran O."/>
            <person name="Bozkurt E."/>
            <person name="Uzum N."/>
            <person name="Avci A."/>
            <person name="Olgun K."/>
            <person name="Jablonski D."/>
            <person name="Guran C."/>
            <person name="Burcin Saticioglu I."/>
        </authorList>
    </citation>
    <scope>NUCLEOTIDE SEQUENCE [LARGE SCALE GENOMIC DNA]</scope>
    <source>
        <strain evidence="8">Faydin-H75</strain>
        <strain evidence="10">faydin-H76</strain>
    </source>
</reference>
<keyword evidence="5 6" id="KW-0472">Membrane</keyword>
<dbReference type="RefSeq" id="WP_305516207.1">
    <property type="nucleotide sequence ID" value="NZ_JAUPEV010000001.1"/>
</dbReference>
<accession>A0AA90PIJ5</accession>
<evidence type="ECO:0000256" key="1">
    <source>
        <dbReference type="ARBA" id="ARBA00004651"/>
    </source>
</evidence>
<gene>
    <name evidence="8" type="ORF">Q5I04_00310</name>
    <name evidence="9" type="ORF">Q5I06_00310</name>
</gene>
<dbReference type="Pfam" id="PF07690">
    <property type="entry name" value="MFS_1"/>
    <property type="match status" value="1"/>
</dbReference>
<evidence type="ECO:0000256" key="5">
    <source>
        <dbReference type="ARBA" id="ARBA00023136"/>
    </source>
</evidence>
<organism evidence="9 10">
    <name type="scientific">Helicobacter cappadocius</name>
    <dbReference type="NCBI Taxonomy" id="3063998"/>
    <lineage>
        <taxon>Bacteria</taxon>
        <taxon>Pseudomonadati</taxon>
        <taxon>Campylobacterota</taxon>
        <taxon>Epsilonproteobacteria</taxon>
        <taxon>Campylobacterales</taxon>
        <taxon>Helicobacteraceae</taxon>
        <taxon>Helicobacter</taxon>
    </lineage>
</organism>
<evidence type="ECO:0000256" key="4">
    <source>
        <dbReference type="ARBA" id="ARBA00022989"/>
    </source>
</evidence>
<feature type="transmembrane region" description="Helical" evidence="6">
    <location>
        <begin position="271"/>
        <end position="289"/>
    </location>
</feature>
<feature type="transmembrane region" description="Helical" evidence="6">
    <location>
        <begin position="363"/>
        <end position="381"/>
    </location>
</feature>
<feature type="transmembrane region" description="Helical" evidence="6">
    <location>
        <begin position="44"/>
        <end position="64"/>
    </location>
</feature>
<dbReference type="SUPFAM" id="SSF103473">
    <property type="entry name" value="MFS general substrate transporter"/>
    <property type="match status" value="1"/>
</dbReference>
<feature type="transmembrane region" description="Helical" evidence="6">
    <location>
        <begin position="134"/>
        <end position="155"/>
    </location>
</feature>
<keyword evidence="3 6" id="KW-0812">Transmembrane</keyword>
<comment type="caution">
    <text evidence="9">The sequence shown here is derived from an EMBL/GenBank/DDBJ whole genome shotgun (WGS) entry which is preliminary data.</text>
</comment>
<sequence length="387" mass="41151">MKFDSSNKAILALALSSFCMGVTEFIVAGILPDIANHFNITQPQAGWLVTLYAVGVVIGAPLLTIPLSSLNRKNQLLINLGIFAIANLIIGISDSFYLSLFARLIAGFMHGVFFVIATIAAVKVAKEGKQSQAIAVMVSGLTIALVTGVPLGTFVGQAFGFKAVFLLIFILTSIAFSAVFLIMPNHLQSSQTNIKNLYLALKVPPLLKCYFITICTCGAGFVLYTYVADLLLNVSGFEKKSIGIILLLYGICAVIGNLVGGKITDSKGAIMALRIILFGQVIVYSLVSLSAYSQIFVIINLCLMGFFGFAGISPLKTLAMISAQKYTPSFMDSSISLNEGAFNVGIALASFIGGIIFAHLGIILNPIFAGLFALPAFLITLKSSRTI</sequence>
<name>A0AA90PIJ5_9HELI</name>
<proteinExistence type="predicted"/>
<feature type="transmembrane region" description="Helical" evidence="6">
    <location>
        <begin position="242"/>
        <end position="259"/>
    </location>
</feature>
<protein>
    <submittedName>
        <fullName evidence="9">MFS transporter</fullName>
    </submittedName>
</protein>
<feature type="transmembrane region" description="Helical" evidence="6">
    <location>
        <begin position="161"/>
        <end position="184"/>
    </location>
</feature>
<evidence type="ECO:0000313" key="8">
    <source>
        <dbReference type="EMBL" id="MDO7252363.1"/>
    </source>
</evidence>
<dbReference type="InterPro" id="IPR020846">
    <property type="entry name" value="MFS_dom"/>
</dbReference>
<dbReference type="Proteomes" id="UP001177258">
    <property type="component" value="Unassembled WGS sequence"/>
</dbReference>
<dbReference type="EMBL" id="JAUPEV010000001">
    <property type="protein sequence ID" value="MDO7252363.1"/>
    <property type="molecule type" value="Genomic_DNA"/>
</dbReference>
<dbReference type="CDD" id="cd17324">
    <property type="entry name" value="MFS_NepI_like"/>
    <property type="match status" value="1"/>
</dbReference>
<feature type="transmembrane region" description="Helical" evidence="6">
    <location>
        <begin position="340"/>
        <end position="357"/>
    </location>
</feature>
<dbReference type="PANTHER" id="PTHR43124">
    <property type="entry name" value="PURINE EFFLUX PUMP PBUE"/>
    <property type="match status" value="1"/>
</dbReference>
<dbReference type="InterPro" id="IPR050189">
    <property type="entry name" value="MFS_Efflux_Transporters"/>
</dbReference>
<evidence type="ECO:0000259" key="7">
    <source>
        <dbReference type="PROSITE" id="PS50850"/>
    </source>
</evidence>
<dbReference type="Gene3D" id="1.20.1250.20">
    <property type="entry name" value="MFS general substrate transporter like domains"/>
    <property type="match status" value="1"/>
</dbReference>
<feature type="transmembrane region" description="Helical" evidence="6">
    <location>
        <begin position="104"/>
        <end position="122"/>
    </location>
</feature>